<organism evidence="2 3">
    <name type="scientific">Sphingobium cyanobacteriorum</name>
    <dbReference type="NCBI Taxonomy" id="3063954"/>
    <lineage>
        <taxon>Bacteria</taxon>
        <taxon>Pseudomonadati</taxon>
        <taxon>Pseudomonadota</taxon>
        <taxon>Alphaproteobacteria</taxon>
        <taxon>Sphingomonadales</taxon>
        <taxon>Sphingomonadaceae</taxon>
        <taxon>Sphingobium</taxon>
    </lineage>
</organism>
<evidence type="ECO:0000256" key="1">
    <source>
        <dbReference type="SAM" id="Phobius"/>
    </source>
</evidence>
<keyword evidence="1" id="KW-1133">Transmembrane helix</keyword>
<proteinExistence type="predicted"/>
<feature type="transmembrane region" description="Helical" evidence="1">
    <location>
        <begin position="562"/>
        <end position="578"/>
    </location>
</feature>
<name>A0ABT8ZLE3_9SPHN</name>
<keyword evidence="1" id="KW-0812">Transmembrane</keyword>
<accession>A0ABT8ZLE3</accession>
<feature type="transmembrane region" description="Helical" evidence="1">
    <location>
        <begin position="36"/>
        <end position="57"/>
    </location>
</feature>
<reference evidence="2" key="1">
    <citation type="submission" date="2023-07" db="EMBL/GenBank/DDBJ databases">
        <title>Bacterial whole genome sequence for Sphingobium sp. HBC34.</title>
        <authorList>
            <person name="Le V."/>
            <person name="Ko S.-R."/>
            <person name="Ahn C.-Y."/>
            <person name="Oh H.-M."/>
        </authorList>
    </citation>
    <scope>NUCLEOTIDE SEQUENCE</scope>
    <source>
        <strain evidence="2">HBC34</strain>
    </source>
</reference>
<dbReference type="RefSeq" id="WP_304535782.1">
    <property type="nucleotide sequence ID" value="NZ_JAUQOM010000003.1"/>
</dbReference>
<sequence length="594" mass="61810">MTPERIVALILCLAVLVASLRLLLWHRAAGAQASLLRLALLLLLQPLAAALLHTALFPPTTTAGTSSLRVATAGTSRLAAAAGGAPLILLPQAPAIGGGEAVPDLATALRRHPGVTSLTVLGNGLGPRDIDAARGLTVQYDPPPLSTGILHLAPPPTVAPGARFTVGAILTGLPTATVELIDPAGRVTDSAAPDRDGHVLLAGTARAAGAITFTLRVRQDRHIVEQADVPVRVEDSARPRLLILAGAPGAEVKYLRRWAIDAGYDVTTQMSAGGGVALGDAPVAITPASLRRFDAAIVDDRSWTGARGALLAAVRGGMGLVLRAGGPIDGATRSQWQALGFGLTGPAGVAPLALPKADAEPVARTRYGIGSTEAPIDIATPEDYLPEISRLAMTPGGSGAVPLLRDAGGATLAAWRALGRGRIALFTGIDSYALTLTGRRDLHGDWWSAMLDSVARPAAGIRVITNSGWTGERMTLCGLSSEGRVDGRVRILPVAGCGGYWPDRAGWHELNGKDGVRAFYIQPANALPVMRAARDRQAMALLPATAASRAATMLPDRTGAAWPWWLAWLAVSAFLWWLERSRTGRRAAADQSAR</sequence>
<dbReference type="Proteomes" id="UP001176471">
    <property type="component" value="Unassembled WGS sequence"/>
</dbReference>
<keyword evidence="3" id="KW-1185">Reference proteome</keyword>
<feature type="transmembrane region" description="Helical" evidence="1">
    <location>
        <begin position="6"/>
        <end position="24"/>
    </location>
</feature>
<dbReference type="EMBL" id="JAUQOM010000003">
    <property type="protein sequence ID" value="MDO7835367.1"/>
    <property type="molecule type" value="Genomic_DNA"/>
</dbReference>
<evidence type="ECO:0000313" key="2">
    <source>
        <dbReference type="EMBL" id="MDO7835367.1"/>
    </source>
</evidence>
<keyword evidence="1" id="KW-0472">Membrane</keyword>
<comment type="caution">
    <text evidence="2">The sequence shown here is derived from an EMBL/GenBank/DDBJ whole genome shotgun (WGS) entry which is preliminary data.</text>
</comment>
<evidence type="ECO:0000313" key="3">
    <source>
        <dbReference type="Proteomes" id="UP001176471"/>
    </source>
</evidence>
<gene>
    <name evidence="2" type="ORF">Q4610_09945</name>
</gene>
<protein>
    <submittedName>
        <fullName evidence="2">Carboxypeptidase regulatory-like domain-containing protein</fullName>
    </submittedName>
</protein>